<sequence length="105" mass="11616">MKHFLASRRLLLSTKLSFLMTSLSPCRACDNLIPTYAHLYFNMYTVPWLAKGHGPSHPDANLLTLVASNPQPGLHREPLAVAADGGNSSRHPPTQFHRISIALCR</sequence>
<organism evidence="2 3">
    <name type="scientific">Aspergillus vadensis (strain CBS 113365 / IMI 142717 / IBT 24658)</name>
    <dbReference type="NCBI Taxonomy" id="1448311"/>
    <lineage>
        <taxon>Eukaryota</taxon>
        <taxon>Fungi</taxon>
        <taxon>Dikarya</taxon>
        <taxon>Ascomycota</taxon>
        <taxon>Pezizomycotina</taxon>
        <taxon>Eurotiomycetes</taxon>
        <taxon>Eurotiomycetidae</taxon>
        <taxon>Eurotiales</taxon>
        <taxon>Aspergillaceae</taxon>
        <taxon>Aspergillus</taxon>
        <taxon>Aspergillus subgen. Circumdati</taxon>
    </lineage>
</organism>
<evidence type="ECO:0000313" key="3">
    <source>
        <dbReference type="Proteomes" id="UP000248405"/>
    </source>
</evidence>
<dbReference type="GeneID" id="37217710"/>
<reference evidence="2" key="1">
    <citation type="submission" date="2016-12" db="EMBL/GenBank/DDBJ databases">
        <title>The genomes of Aspergillus section Nigri reveals drivers in fungal speciation.</title>
        <authorList>
            <consortium name="DOE Joint Genome Institute"/>
            <person name="Vesth T.C."/>
            <person name="Nybo J."/>
            <person name="Theobald S."/>
            <person name="Brandl J."/>
            <person name="Frisvad J.C."/>
            <person name="Nielsen K.F."/>
            <person name="Lyhne E.K."/>
            <person name="Kogle M.E."/>
            <person name="Kuo A."/>
            <person name="Riley R."/>
            <person name="Clum A."/>
            <person name="Nolan M."/>
            <person name="Lipzen A."/>
            <person name="Salamov A."/>
            <person name="Henrissat B."/>
            <person name="Wiebenga A."/>
            <person name="De Vries R.P."/>
            <person name="Grigoriev I.V."/>
            <person name="Mortensen U.H."/>
            <person name="Andersen M.R."/>
            <person name="Baker S.E."/>
        </authorList>
    </citation>
    <scope>NUCLEOTIDE SEQUENCE [LARGE SCALE GENOMIC DNA]</scope>
    <source>
        <strain evidence="2">CBS 113365</strain>
    </source>
</reference>
<dbReference type="AlphaFoldDB" id="A0A319B4P0"/>
<protein>
    <recommendedName>
        <fullName evidence="4">Secreted protein</fullName>
    </recommendedName>
</protein>
<keyword evidence="3" id="KW-1185">Reference proteome</keyword>
<dbReference type="RefSeq" id="XP_025561541.1">
    <property type="nucleotide sequence ID" value="XM_025713118.1"/>
</dbReference>
<evidence type="ECO:0000313" key="2">
    <source>
        <dbReference type="EMBL" id="PYH67747.1"/>
    </source>
</evidence>
<gene>
    <name evidence="2" type="ORF">BO88DRAFT_77143</name>
</gene>
<dbReference type="EMBL" id="KZ821629">
    <property type="protein sequence ID" value="PYH67747.1"/>
    <property type="molecule type" value="Genomic_DNA"/>
</dbReference>
<proteinExistence type="predicted"/>
<accession>A0A319B4P0</accession>
<evidence type="ECO:0008006" key="4">
    <source>
        <dbReference type="Google" id="ProtNLM"/>
    </source>
</evidence>
<dbReference type="Proteomes" id="UP000248405">
    <property type="component" value="Unassembled WGS sequence"/>
</dbReference>
<feature type="chain" id="PRO_5016381387" description="Secreted protein" evidence="1">
    <location>
        <begin position="29"/>
        <end position="105"/>
    </location>
</feature>
<name>A0A319B4P0_ASPVC</name>
<feature type="signal peptide" evidence="1">
    <location>
        <begin position="1"/>
        <end position="28"/>
    </location>
</feature>
<evidence type="ECO:0000256" key="1">
    <source>
        <dbReference type="SAM" id="SignalP"/>
    </source>
</evidence>
<keyword evidence="1" id="KW-0732">Signal</keyword>